<dbReference type="Proteomes" id="UP000708208">
    <property type="component" value="Unassembled WGS sequence"/>
</dbReference>
<evidence type="ECO:0000313" key="2">
    <source>
        <dbReference type="Proteomes" id="UP000708208"/>
    </source>
</evidence>
<evidence type="ECO:0000313" key="1">
    <source>
        <dbReference type="EMBL" id="CAG7729258.1"/>
    </source>
</evidence>
<organism evidence="1 2">
    <name type="scientific">Allacma fusca</name>
    <dbReference type="NCBI Taxonomy" id="39272"/>
    <lineage>
        <taxon>Eukaryota</taxon>
        <taxon>Metazoa</taxon>
        <taxon>Ecdysozoa</taxon>
        <taxon>Arthropoda</taxon>
        <taxon>Hexapoda</taxon>
        <taxon>Collembola</taxon>
        <taxon>Symphypleona</taxon>
        <taxon>Sminthuridae</taxon>
        <taxon>Allacma</taxon>
    </lineage>
</organism>
<reference evidence="1" key="1">
    <citation type="submission" date="2021-06" db="EMBL/GenBank/DDBJ databases">
        <authorList>
            <person name="Hodson N. C."/>
            <person name="Mongue J. A."/>
            <person name="Jaron S. K."/>
        </authorList>
    </citation>
    <scope>NUCLEOTIDE SEQUENCE</scope>
</reference>
<sequence length="14" mass="1535">GEGIHKMETLYTGV</sequence>
<name>A0A8J2NWP0_9HEXA</name>
<gene>
    <name evidence="1" type="ORF">AFUS01_LOCUS17988</name>
</gene>
<protein>
    <submittedName>
        <fullName evidence="1">Uncharacterized protein</fullName>
    </submittedName>
</protein>
<feature type="non-terminal residue" evidence="1">
    <location>
        <position position="1"/>
    </location>
</feature>
<comment type="caution">
    <text evidence="1">The sequence shown here is derived from an EMBL/GenBank/DDBJ whole genome shotgun (WGS) entry which is preliminary data.</text>
</comment>
<proteinExistence type="predicted"/>
<accession>A0A8J2NWP0</accession>
<keyword evidence="2" id="KW-1185">Reference proteome</keyword>
<dbReference type="EMBL" id="CAJVCH010176047">
    <property type="protein sequence ID" value="CAG7729258.1"/>
    <property type="molecule type" value="Genomic_DNA"/>
</dbReference>